<name>A0A7X6LSJ2_9CORY</name>
<dbReference type="RefSeq" id="WP_168685984.1">
    <property type="nucleotide sequence ID" value="NZ_JAAXPF010000013.1"/>
</dbReference>
<proteinExistence type="predicted"/>
<keyword evidence="2" id="KW-0472">Membrane</keyword>
<evidence type="ECO:0000259" key="3">
    <source>
        <dbReference type="Pfam" id="PF26527"/>
    </source>
</evidence>
<accession>A0A7X6LSJ2</accession>
<dbReference type="Proteomes" id="UP000554284">
    <property type="component" value="Unassembled WGS sequence"/>
</dbReference>
<organism evidence="4 5">
    <name type="scientific">Corynebacterium mucifaciens</name>
    <dbReference type="NCBI Taxonomy" id="57171"/>
    <lineage>
        <taxon>Bacteria</taxon>
        <taxon>Bacillati</taxon>
        <taxon>Actinomycetota</taxon>
        <taxon>Actinomycetes</taxon>
        <taxon>Mycobacteriales</taxon>
        <taxon>Corynebacteriaceae</taxon>
        <taxon>Corynebacterium</taxon>
    </lineage>
</organism>
<protein>
    <recommendedName>
        <fullName evidence="3">DUF8176 domain-containing protein</fullName>
    </recommendedName>
</protein>
<feature type="domain" description="DUF8176" evidence="3">
    <location>
        <begin position="102"/>
        <end position="205"/>
    </location>
</feature>
<feature type="compositionally biased region" description="Acidic residues" evidence="1">
    <location>
        <begin position="1"/>
        <end position="17"/>
    </location>
</feature>
<evidence type="ECO:0000256" key="1">
    <source>
        <dbReference type="SAM" id="MobiDB-lite"/>
    </source>
</evidence>
<evidence type="ECO:0000313" key="5">
    <source>
        <dbReference type="Proteomes" id="UP000554284"/>
    </source>
</evidence>
<keyword evidence="2" id="KW-0812">Transmembrane</keyword>
<gene>
    <name evidence="4" type="ORF">HF989_09465</name>
</gene>
<feature type="region of interest" description="Disordered" evidence="1">
    <location>
        <begin position="49"/>
        <end position="109"/>
    </location>
</feature>
<dbReference type="EMBL" id="JAAXPF010000013">
    <property type="protein sequence ID" value="NKY69583.1"/>
    <property type="molecule type" value="Genomic_DNA"/>
</dbReference>
<reference evidence="4 5" key="1">
    <citation type="submission" date="2020-04" db="EMBL/GenBank/DDBJ databases">
        <title>MicrobeNet Type strains.</title>
        <authorList>
            <person name="Nicholson A.C."/>
        </authorList>
    </citation>
    <scope>NUCLEOTIDE SEQUENCE [LARGE SCALE GENOMIC DNA]</scope>
    <source>
        <strain evidence="4 5">ATCC 700355</strain>
    </source>
</reference>
<evidence type="ECO:0000313" key="4">
    <source>
        <dbReference type="EMBL" id="NKY69583.1"/>
    </source>
</evidence>
<dbReference type="Pfam" id="PF26527">
    <property type="entry name" value="DUF8176"/>
    <property type="match status" value="1"/>
</dbReference>
<feature type="transmembrane region" description="Helical" evidence="2">
    <location>
        <begin position="27"/>
        <end position="48"/>
    </location>
</feature>
<feature type="compositionally biased region" description="Polar residues" evidence="1">
    <location>
        <begin position="64"/>
        <end position="87"/>
    </location>
</feature>
<dbReference type="InterPro" id="IPR058489">
    <property type="entry name" value="DUF8176"/>
</dbReference>
<dbReference type="AlphaFoldDB" id="A0A7X6LSJ2"/>
<feature type="region of interest" description="Disordered" evidence="1">
    <location>
        <begin position="1"/>
        <end position="26"/>
    </location>
</feature>
<comment type="caution">
    <text evidence="4">The sequence shown here is derived from an EMBL/GenBank/DDBJ whole genome shotgun (WGS) entry which is preliminary data.</text>
</comment>
<evidence type="ECO:0000256" key="2">
    <source>
        <dbReference type="SAM" id="Phobius"/>
    </source>
</evidence>
<keyword evidence="2" id="KW-1133">Transmembrane helix</keyword>
<sequence>MAADDAEDESTAEDEEESSRSDKTTTLIVGGVVGAVLLIGVGSVFSMLSDKSEQSEQDQAEPAVSTTQQAASSETPQRPSAAASPTSPVEVGNACPGKNAEMAGEESSVRDAVAQFEKAYFERDAQALAASLAKNSPLQQQDWKTILPEAAPEGTTWCVEMAPVADGASTVDVDLTMAPPGEESALYRQTVKGEKDSDKWVITSMEEREG</sequence>